<sequence length="120" mass="13287">MQRVSLSRVLGDWAARIVDGARNWVGENVMLGVRGLSGQIFLKKPGYGAHLLSAAILHVGMRLCGAAKDDLPASLIYDDNDNIDDGDDDDDDTVFKWIGKDTWQYLYDESIKTALRAFVV</sequence>
<evidence type="ECO:0000313" key="2">
    <source>
        <dbReference type="Proteomes" id="UP000325577"/>
    </source>
</evidence>
<name>A0A5J5AJD3_9ASTE</name>
<reference evidence="1 2" key="1">
    <citation type="submission" date="2019-09" db="EMBL/GenBank/DDBJ databases">
        <title>A chromosome-level genome assembly of the Chinese tupelo Nyssa sinensis.</title>
        <authorList>
            <person name="Yang X."/>
            <person name="Kang M."/>
            <person name="Yang Y."/>
            <person name="Xiong H."/>
            <person name="Wang M."/>
            <person name="Zhang Z."/>
            <person name="Wang Z."/>
            <person name="Wu H."/>
            <person name="Ma T."/>
            <person name="Liu J."/>
            <person name="Xi Z."/>
        </authorList>
    </citation>
    <scope>NUCLEOTIDE SEQUENCE [LARGE SCALE GENOMIC DNA]</scope>
    <source>
        <strain evidence="1">J267</strain>
        <tissue evidence="1">Leaf</tissue>
    </source>
</reference>
<organism evidence="1 2">
    <name type="scientific">Nyssa sinensis</name>
    <dbReference type="NCBI Taxonomy" id="561372"/>
    <lineage>
        <taxon>Eukaryota</taxon>
        <taxon>Viridiplantae</taxon>
        <taxon>Streptophyta</taxon>
        <taxon>Embryophyta</taxon>
        <taxon>Tracheophyta</taxon>
        <taxon>Spermatophyta</taxon>
        <taxon>Magnoliopsida</taxon>
        <taxon>eudicotyledons</taxon>
        <taxon>Gunneridae</taxon>
        <taxon>Pentapetalae</taxon>
        <taxon>asterids</taxon>
        <taxon>Cornales</taxon>
        <taxon>Nyssaceae</taxon>
        <taxon>Nyssa</taxon>
    </lineage>
</organism>
<protein>
    <submittedName>
        <fullName evidence="1">Uncharacterized protein</fullName>
    </submittedName>
</protein>
<accession>A0A5J5AJD3</accession>
<proteinExistence type="predicted"/>
<gene>
    <name evidence="1" type="ORF">F0562_005093</name>
</gene>
<evidence type="ECO:0000313" key="1">
    <source>
        <dbReference type="EMBL" id="KAA8530384.1"/>
    </source>
</evidence>
<keyword evidence="2" id="KW-1185">Reference proteome</keyword>
<dbReference type="AlphaFoldDB" id="A0A5J5AJD3"/>
<dbReference type="Proteomes" id="UP000325577">
    <property type="component" value="Linkage Group LG2"/>
</dbReference>
<dbReference type="EMBL" id="CM018043">
    <property type="protein sequence ID" value="KAA8530384.1"/>
    <property type="molecule type" value="Genomic_DNA"/>
</dbReference>